<gene>
    <name evidence="11" type="ORF">SAMN05216554_0929</name>
</gene>
<reference evidence="11 12" key="1">
    <citation type="submission" date="2016-10" db="EMBL/GenBank/DDBJ databases">
        <authorList>
            <person name="de Groot N.N."/>
        </authorList>
    </citation>
    <scope>NUCLEOTIDE SEQUENCE [LARGE SCALE GENOMIC DNA]</scope>
    <source>
        <strain evidence="11 12">CGMCC 4.3491</strain>
    </source>
</reference>
<evidence type="ECO:0000256" key="7">
    <source>
        <dbReference type="ARBA" id="ARBA00023004"/>
    </source>
</evidence>
<evidence type="ECO:0000256" key="6">
    <source>
        <dbReference type="ARBA" id="ARBA00022723"/>
    </source>
</evidence>
<dbReference type="RefSeq" id="WP_092549400.1">
    <property type="nucleotide sequence ID" value="NZ_FNPZ01000001.1"/>
</dbReference>
<dbReference type="InterPro" id="IPR010280">
    <property type="entry name" value="U5_MeTrfase_fam"/>
</dbReference>
<proteinExistence type="inferred from homology"/>
<dbReference type="GO" id="GO:0046872">
    <property type="term" value="F:metal ion binding"/>
    <property type="evidence" value="ECO:0007669"/>
    <property type="project" value="UniProtKB-KW"/>
</dbReference>
<dbReference type="PROSITE" id="PS01231">
    <property type="entry name" value="TRMA_2"/>
    <property type="match status" value="1"/>
</dbReference>
<feature type="binding site" evidence="9">
    <location>
        <position position="211"/>
    </location>
    <ligand>
        <name>S-adenosyl-L-methionine</name>
        <dbReference type="ChEBI" id="CHEBI:59789"/>
    </ligand>
</feature>
<keyword evidence="7" id="KW-0408">Iron</keyword>
<evidence type="ECO:0000256" key="9">
    <source>
        <dbReference type="PROSITE-ProRule" id="PRU01024"/>
    </source>
</evidence>
<dbReference type="InterPro" id="IPR030390">
    <property type="entry name" value="MeTrfase_TrmA_AS"/>
</dbReference>
<feature type="binding site" evidence="9">
    <location>
        <position position="308"/>
    </location>
    <ligand>
        <name>S-adenosyl-L-methionine</name>
        <dbReference type="ChEBI" id="CHEBI:59789"/>
    </ligand>
</feature>
<dbReference type="Gene3D" id="3.40.50.150">
    <property type="entry name" value="Vaccinia Virus protein VP39"/>
    <property type="match status" value="1"/>
</dbReference>
<dbReference type="InterPro" id="IPR011825">
    <property type="entry name" value="23SrRNA_MeTrfase_RlmC"/>
</dbReference>
<feature type="active site" evidence="10">
    <location>
        <position position="335"/>
    </location>
</feature>
<dbReference type="PROSITE" id="PS01230">
    <property type="entry name" value="TRMA_1"/>
    <property type="match status" value="1"/>
</dbReference>
<feature type="binding site" evidence="9">
    <location>
        <position position="240"/>
    </location>
    <ligand>
        <name>S-adenosyl-L-methionine</name>
        <dbReference type="ChEBI" id="CHEBI:59789"/>
    </ligand>
</feature>
<keyword evidence="4 9" id="KW-0808">Transferase</keyword>
<evidence type="ECO:0000256" key="10">
    <source>
        <dbReference type="PROSITE-ProRule" id="PRU10015"/>
    </source>
</evidence>
<evidence type="ECO:0000256" key="1">
    <source>
        <dbReference type="ARBA" id="ARBA00022485"/>
    </source>
</evidence>
<feature type="active site" description="Nucleophile" evidence="9">
    <location>
        <position position="335"/>
    </location>
</feature>
<keyword evidence="5 9" id="KW-0949">S-adenosyl-L-methionine</keyword>
<dbReference type="GO" id="GO:0070475">
    <property type="term" value="P:rRNA base methylation"/>
    <property type="evidence" value="ECO:0007669"/>
    <property type="project" value="TreeGrafter"/>
</dbReference>
<dbReference type="PANTHER" id="PTHR11061:SF30">
    <property type="entry name" value="TRNA (URACIL(54)-C(5))-METHYLTRANSFERASE"/>
    <property type="match status" value="1"/>
</dbReference>
<dbReference type="Gene3D" id="2.40.50.1070">
    <property type="match status" value="1"/>
</dbReference>
<dbReference type="PROSITE" id="PS51687">
    <property type="entry name" value="SAM_MT_RNA_M5U"/>
    <property type="match status" value="1"/>
</dbReference>
<accession>A0A1H3LEE3</accession>
<comment type="similarity">
    <text evidence="9">Belongs to the class I-like SAM-binding methyltransferase superfamily. RNA M5U methyltransferase family.</text>
</comment>
<keyword evidence="3 9" id="KW-0489">Methyltransferase</keyword>
<dbReference type="NCBIfam" id="TIGR02085">
    <property type="entry name" value="meth_trns_rumB"/>
    <property type="match status" value="1"/>
</dbReference>
<dbReference type="GO" id="GO:0051539">
    <property type="term" value="F:4 iron, 4 sulfur cluster binding"/>
    <property type="evidence" value="ECO:0007669"/>
    <property type="project" value="UniProtKB-KW"/>
</dbReference>
<evidence type="ECO:0000256" key="2">
    <source>
        <dbReference type="ARBA" id="ARBA00022552"/>
    </source>
</evidence>
<evidence type="ECO:0000256" key="3">
    <source>
        <dbReference type="ARBA" id="ARBA00022603"/>
    </source>
</evidence>
<dbReference type="GO" id="GO:0070041">
    <property type="term" value="F:rRNA (uridine-C5-)-methyltransferase activity"/>
    <property type="evidence" value="ECO:0007669"/>
    <property type="project" value="TreeGrafter"/>
</dbReference>
<evidence type="ECO:0000313" key="12">
    <source>
        <dbReference type="Proteomes" id="UP000198891"/>
    </source>
</evidence>
<dbReference type="CDD" id="cd02440">
    <property type="entry name" value="AdoMet_MTases"/>
    <property type="match status" value="1"/>
</dbReference>
<feature type="binding site" evidence="9">
    <location>
        <position position="261"/>
    </location>
    <ligand>
        <name>S-adenosyl-L-methionine</name>
        <dbReference type="ChEBI" id="CHEBI:59789"/>
    </ligand>
</feature>
<sequence>MQCSYFDAGLCRSCTQMGQPYTEQLAAKDHRCRELLAGFGPIEWLPPVASHESGYRNKAKMVVGGSVEQPTLGILDGRGRGVDLQGCGILEPGIQDALPTLAAFVTRSGLVPYDVPNRHGELKFVLVTEAPSGELMVRFVVRSEESVARIRQHLPWLQERLPRAVVVSVNLLPEHKAVVEGDREIVLTERATLTMRLGDVALHLRPQSFFQTNTAVAEQLYAQAREWVDEKAPASVWDLYCGVGGFALHVAAPGRRVLGIETSADAVASARLSAEEAGLTDVRFEVGDATADLGEPDVHRSPDLVIVNPPRRGIGPDLAARLDASGARTVIYSSCNPVSLAKDLAAMPSFAVRRARVLDMFPQTAHLEVVTLLERR</sequence>
<dbReference type="NCBIfam" id="NF002909">
    <property type="entry name" value="PRK03522.2-1"/>
    <property type="match status" value="1"/>
</dbReference>
<evidence type="ECO:0000256" key="5">
    <source>
        <dbReference type="ARBA" id="ARBA00022691"/>
    </source>
</evidence>
<dbReference type="InterPro" id="IPR029063">
    <property type="entry name" value="SAM-dependent_MTases_sf"/>
</dbReference>
<keyword evidence="2" id="KW-0698">rRNA processing</keyword>
<protein>
    <submittedName>
        <fullName evidence="11">23S rRNA m(5)U-747 methyltransferase</fullName>
    </submittedName>
</protein>
<dbReference type="InterPro" id="IPR030391">
    <property type="entry name" value="MeTrfase_TrmA_CS"/>
</dbReference>
<evidence type="ECO:0000256" key="8">
    <source>
        <dbReference type="ARBA" id="ARBA00023014"/>
    </source>
</evidence>
<keyword evidence="1" id="KW-0004">4Fe-4S</keyword>
<evidence type="ECO:0000313" key="11">
    <source>
        <dbReference type="EMBL" id="SDY62308.1"/>
    </source>
</evidence>
<evidence type="ECO:0000256" key="4">
    <source>
        <dbReference type="ARBA" id="ARBA00022679"/>
    </source>
</evidence>
<organism evidence="11 12">
    <name type="scientific">Herbiconiux ginsengi</name>
    <dbReference type="NCBI Taxonomy" id="381665"/>
    <lineage>
        <taxon>Bacteria</taxon>
        <taxon>Bacillati</taxon>
        <taxon>Actinomycetota</taxon>
        <taxon>Actinomycetes</taxon>
        <taxon>Micrococcales</taxon>
        <taxon>Microbacteriaceae</taxon>
        <taxon>Herbiconiux</taxon>
    </lineage>
</organism>
<keyword evidence="12" id="KW-1185">Reference proteome</keyword>
<dbReference type="Pfam" id="PF05958">
    <property type="entry name" value="tRNA_U5-meth_tr"/>
    <property type="match status" value="2"/>
</dbReference>
<dbReference type="AlphaFoldDB" id="A0A1H3LEE3"/>
<dbReference type="SUPFAM" id="SSF53335">
    <property type="entry name" value="S-adenosyl-L-methionine-dependent methyltransferases"/>
    <property type="match status" value="1"/>
</dbReference>
<dbReference type="Proteomes" id="UP000198891">
    <property type="component" value="Unassembled WGS sequence"/>
</dbReference>
<keyword evidence="8" id="KW-0411">Iron-sulfur</keyword>
<dbReference type="PANTHER" id="PTHR11061">
    <property type="entry name" value="RNA M5U METHYLTRANSFERASE"/>
    <property type="match status" value="1"/>
</dbReference>
<keyword evidence="6" id="KW-0479">Metal-binding</keyword>
<dbReference type="EMBL" id="FNPZ01000001">
    <property type="protein sequence ID" value="SDY62308.1"/>
    <property type="molecule type" value="Genomic_DNA"/>
</dbReference>
<dbReference type="OrthoDB" id="9804590at2"/>
<dbReference type="STRING" id="381665.SAMN05216554_0929"/>
<name>A0A1H3LEE3_9MICO</name>